<dbReference type="CDD" id="cd00303">
    <property type="entry name" value="retropepsin_like"/>
    <property type="match status" value="1"/>
</dbReference>
<dbReference type="Gene3D" id="2.40.70.10">
    <property type="entry name" value="Acid Proteases"/>
    <property type="match status" value="1"/>
</dbReference>
<dbReference type="Proteomes" id="UP000321947">
    <property type="component" value="Unassembled WGS sequence"/>
</dbReference>
<organism evidence="1 2">
    <name type="scientific">Cucumis melo var. makuwa</name>
    <name type="common">Oriental melon</name>
    <dbReference type="NCBI Taxonomy" id="1194695"/>
    <lineage>
        <taxon>Eukaryota</taxon>
        <taxon>Viridiplantae</taxon>
        <taxon>Streptophyta</taxon>
        <taxon>Embryophyta</taxon>
        <taxon>Tracheophyta</taxon>
        <taxon>Spermatophyta</taxon>
        <taxon>Magnoliopsida</taxon>
        <taxon>eudicotyledons</taxon>
        <taxon>Gunneridae</taxon>
        <taxon>Pentapetalae</taxon>
        <taxon>rosids</taxon>
        <taxon>fabids</taxon>
        <taxon>Cucurbitales</taxon>
        <taxon>Cucurbitaceae</taxon>
        <taxon>Benincaseae</taxon>
        <taxon>Cucumis</taxon>
    </lineage>
</organism>
<proteinExistence type="predicted"/>
<reference evidence="1 2" key="1">
    <citation type="submission" date="2019-08" db="EMBL/GenBank/DDBJ databases">
        <title>Draft genome sequences of two oriental melons (Cucumis melo L. var makuwa).</title>
        <authorList>
            <person name="Kwon S.-Y."/>
        </authorList>
    </citation>
    <scope>NUCLEOTIDE SEQUENCE [LARGE SCALE GENOMIC DNA]</scope>
    <source>
        <strain evidence="2">cv. Chang Bougi</strain>
        <tissue evidence="1">Leaf</tissue>
    </source>
</reference>
<name>A0A5D3E2B7_CUCMM</name>
<accession>A0A5D3E2B7</accession>
<comment type="caution">
    <text evidence="1">The sequence shown here is derived from an EMBL/GenBank/DDBJ whole genome shotgun (WGS) entry which is preliminary data.</text>
</comment>
<gene>
    <name evidence="1" type="ORF">E5676_scaffold587G00360</name>
</gene>
<dbReference type="InterPro" id="IPR021109">
    <property type="entry name" value="Peptidase_aspartic_dom_sf"/>
</dbReference>
<evidence type="ECO:0000313" key="1">
    <source>
        <dbReference type="EMBL" id="TYK30026.1"/>
    </source>
</evidence>
<sequence length="476" mass="54266">MLEKTLKRLRMFEMGLEYVGVAWMAHVDARPALVVEVINRSKEADLLSSLVLGMAWPTKETLPHPLQMAIPCTSCTVVGTHSMKVLKPDMYDDMRNSTMVENFLFDLEQYYEALGIIDDGATIMVAYEACEMEEGSYNLMNVGTFQGRTLKALRFPQCGYRSLRRSAHQYFFKEKKTRIDEEDVSEPKKERNYKQDGKLGKASFANKGEEVPMEGSAQLGAIRYLSAMENDSFKEPQEGVAKRLGLKITRRSDTEIKIISAKPLRNIGRAWDIKTRVGGWQGELDFLIAPLNDYKIVIGLDFIDKAHATINLLKKTLDFPRIRREGRVNPRSQQGRYELEWERVSCTVKNTLKFVPKTCHKAPIARPRRRQACPHDSPTRPCDSPHVPTTFVHGIGVCSRKASYEPRMHVATHAHDSPMSRAGHTAHRHHQMYTNVTQTTHAHKQRCMVSRAYLSKVLFAYGRCLNTLNSLCLYVL</sequence>
<protein>
    <submittedName>
        <fullName evidence="1">Uncharacterized protein</fullName>
    </submittedName>
</protein>
<dbReference type="AlphaFoldDB" id="A0A5D3E2B7"/>
<dbReference type="EMBL" id="SSTD01000853">
    <property type="protein sequence ID" value="TYK30026.1"/>
    <property type="molecule type" value="Genomic_DNA"/>
</dbReference>
<evidence type="ECO:0000313" key="2">
    <source>
        <dbReference type="Proteomes" id="UP000321947"/>
    </source>
</evidence>